<reference evidence="2" key="2">
    <citation type="submission" date="2023-01" db="EMBL/GenBank/DDBJ databases">
        <authorList>
            <person name="Sun Q."/>
            <person name="Evtushenko L."/>
        </authorList>
    </citation>
    <scope>NUCLEOTIDE SEQUENCE</scope>
    <source>
        <strain evidence="2">VKM B-2789</strain>
    </source>
</reference>
<protein>
    <recommendedName>
        <fullName evidence="1">HTH marR-type domain-containing protein</fullName>
    </recommendedName>
</protein>
<dbReference type="EMBL" id="BSFM01000015">
    <property type="protein sequence ID" value="GLK85374.1"/>
    <property type="molecule type" value="Genomic_DNA"/>
</dbReference>
<dbReference type="Proteomes" id="UP001143330">
    <property type="component" value="Unassembled WGS sequence"/>
</dbReference>
<dbReference type="PANTHER" id="PTHR33164:SF43">
    <property type="entry name" value="HTH-TYPE TRANSCRIPTIONAL REPRESSOR YETL"/>
    <property type="match status" value="1"/>
</dbReference>
<dbReference type="InterPro" id="IPR039422">
    <property type="entry name" value="MarR/SlyA-like"/>
</dbReference>
<gene>
    <name evidence="2" type="ORF">GCM10017653_34440</name>
</gene>
<dbReference type="Pfam" id="PF12802">
    <property type="entry name" value="MarR_2"/>
    <property type="match status" value="1"/>
</dbReference>
<dbReference type="AlphaFoldDB" id="A0A9W6NBC6"/>
<dbReference type="GO" id="GO:0003700">
    <property type="term" value="F:DNA-binding transcription factor activity"/>
    <property type="evidence" value="ECO:0007669"/>
    <property type="project" value="InterPro"/>
</dbReference>
<proteinExistence type="predicted"/>
<dbReference type="InterPro" id="IPR011991">
    <property type="entry name" value="ArsR-like_HTH"/>
</dbReference>
<feature type="domain" description="HTH marR-type" evidence="1">
    <location>
        <begin position="10"/>
        <end position="148"/>
    </location>
</feature>
<dbReference type="InterPro" id="IPR000835">
    <property type="entry name" value="HTH_MarR-typ"/>
</dbReference>
<comment type="caution">
    <text evidence="2">The sequence shown here is derived from an EMBL/GenBank/DDBJ whole genome shotgun (WGS) entry which is preliminary data.</text>
</comment>
<evidence type="ECO:0000313" key="2">
    <source>
        <dbReference type="EMBL" id="GLK85374.1"/>
    </source>
</evidence>
<dbReference type="PRINTS" id="PR00598">
    <property type="entry name" value="HTHMARR"/>
</dbReference>
<dbReference type="PROSITE" id="PS50995">
    <property type="entry name" value="HTH_MARR_2"/>
    <property type="match status" value="1"/>
</dbReference>
<dbReference type="CDD" id="cd00090">
    <property type="entry name" value="HTH_ARSR"/>
    <property type="match status" value="1"/>
</dbReference>
<name>A0A9W6NBC6_9HYPH</name>
<dbReference type="SUPFAM" id="SSF46785">
    <property type="entry name" value="Winged helix' DNA-binding domain"/>
    <property type="match status" value="1"/>
</dbReference>
<dbReference type="GO" id="GO:0006950">
    <property type="term" value="P:response to stress"/>
    <property type="evidence" value="ECO:0007669"/>
    <property type="project" value="TreeGrafter"/>
</dbReference>
<dbReference type="Gene3D" id="1.10.10.10">
    <property type="entry name" value="Winged helix-like DNA-binding domain superfamily/Winged helix DNA-binding domain"/>
    <property type="match status" value="1"/>
</dbReference>
<dbReference type="SMART" id="SM00347">
    <property type="entry name" value="HTH_MARR"/>
    <property type="match status" value="1"/>
</dbReference>
<dbReference type="InterPro" id="IPR036390">
    <property type="entry name" value="WH_DNA-bd_sf"/>
</dbReference>
<keyword evidence="3" id="KW-1185">Reference proteome</keyword>
<dbReference type="RefSeq" id="WP_213361552.1">
    <property type="nucleotide sequence ID" value="NZ_BSFM01000015.1"/>
</dbReference>
<accession>A0A9W6NBC6</accession>
<sequence>MDDILRALGHLALGSRLKRLGEQLQSDTQALLDALDPAVPSGQHPFLAALDRLGPLTVGDLAQALGVSQPGVTRTVARLVERGLAEAKPGPEDQRQKIVSLTAAGRQLVETAKGDLWPRIDAAVAELCRDLPGPLLAQLTAIEDRLASEPLHRRAARQRDGIQ</sequence>
<organism evidence="2 3">
    <name type="scientific">Ancylobacter defluvii</name>
    <dbReference type="NCBI Taxonomy" id="1282440"/>
    <lineage>
        <taxon>Bacteria</taxon>
        <taxon>Pseudomonadati</taxon>
        <taxon>Pseudomonadota</taxon>
        <taxon>Alphaproteobacteria</taxon>
        <taxon>Hyphomicrobiales</taxon>
        <taxon>Xanthobacteraceae</taxon>
        <taxon>Ancylobacter</taxon>
    </lineage>
</organism>
<evidence type="ECO:0000259" key="1">
    <source>
        <dbReference type="PROSITE" id="PS50995"/>
    </source>
</evidence>
<evidence type="ECO:0000313" key="3">
    <source>
        <dbReference type="Proteomes" id="UP001143330"/>
    </source>
</evidence>
<dbReference type="InterPro" id="IPR036388">
    <property type="entry name" value="WH-like_DNA-bd_sf"/>
</dbReference>
<reference evidence="2" key="1">
    <citation type="journal article" date="2014" name="Int. J. Syst. Evol. Microbiol.">
        <title>Complete genome sequence of Corynebacterium casei LMG S-19264T (=DSM 44701T), isolated from a smear-ripened cheese.</title>
        <authorList>
            <consortium name="US DOE Joint Genome Institute (JGI-PGF)"/>
            <person name="Walter F."/>
            <person name="Albersmeier A."/>
            <person name="Kalinowski J."/>
            <person name="Ruckert C."/>
        </authorList>
    </citation>
    <scope>NUCLEOTIDE SEQUENCE</scope>
    <source>
        <strain evidence="2">VKM B-2789</strain>
    </source>
</reference>
<dbReference type="PANTHER" id="PTHR33164">
    <property type="entry name" value="TRANSCRIPTIONAL REGULATOR, MARR FAMILY"/>
    <property type="match status" value="1"/>
</dbReference>